<evidence type="ECO:0000256" key="1">
    <source>
        <dbReference type="ARBA" id="ARBA00001400"/>
    </source>
</evidence>
<dbReference type="HAMAP" id="MF_00148">
    <property type="entry name" value="UDG"/>
    <property type="match status" value="1"/>
</dbReference>
<dbReference type="InterPro" id="IPR002043">
    <property type="entry name" value="UDG_fam1"/>
</dbReference>
<proteinExistence type="inferred from homology"/>
<dbReference type="InterPro" id="IPR005122">
    <property type="entry name" value="Uracil-DNA_glycosylase-like"/>
</dbReference>
<dbReference type="InterPro" id="IPR018085">
    <property type="entry name" value="Ura-DNA_Glyclase_AS"/>
</dbReference>
<keyword evidence="7 9" id="KW-0378">Hydrolase</keyword>
<evidence type="ECO:0000256" key="9">
    <source>
        <dbReference type="HAMAP-Rule" id="MF_00148"/>
    </source>
</evidence>
<evidence type="ECO:0000259" key="12">
    <source>
        <dbReference type="SMART" id="SM00986"/>
    </source>
</evidence>
<dbReference type="Proteomes" id="UP000251993">
    <property type="component" value="Chromosome"/>
</dbReference>
<dbReference type="AlphaFoldDB" id="A0A344TQ66"/>
<accession>A0A344TQ66</accession>
<feature type="domain" description="Uracil-DNA glycosylase-like" evidence="12">
    <location>
        <begin position="50"/>
        <end position="211"/>
    </location>
</feature>
<keyword evidence="13" id="KW-0326">Glycosidase</keyword>
<evidence type="ECO:0000256" key="4">
    <source>
        <dbReference type="ARBA" id="ARBA00012030"/>
    </source>
</evidence>
<dbReference type="FunFam" id="3.40.470.10:FF:000001">
    <property type="entry name" value="Uracil-DNA glycosylase"/>
    <property type="match status" value="1"/>
</dbReference>
<dbReference type="NCBIfam" id="NF003589">
    <property type="entry name" value="PRK05254.1-2"/>
    <property type="match status" value="1"/>
</dbReference>
<evidence type="ECO:0000256" key="2">
    <source>
        <dbReference type="ARBA" id="ARBA00002631"/>
    </source>
</evidence>
<dbReference type="RefSeq" id="WP_114069548.1">
    <property type="nucleotide sequence ID" value="NZ_CP030850.1"/>
</dbReference>
<dbReference type="GO" id="GO:0004844">
    <property type="term" value="F:uracil DNA N-glycosylase activity"/>
    <property type="evidence" value="ECO:0007669"/>
    <property type="project" value="UniProtKB-UniRule"/>
</dbReference>
<protein>
    <recommendedName>
        <fullName evidence="5 9">Uracil-DNA glycosylase</fullName>
        <shortName evidence="9">UDG</shortName>
        <ecNumber evidence="4 9">3.2.2.27</ecNumber>
    </recommendedName>
</protein>
<name>A0A344TQ66_9BACT</name>
<evidence type="ECO:0000256" key="7">
    <source>
        <dbReference type="ARBA" id="ARBA00022801"/>
    </source>
</evidence>
<comment type="function">
    <text evidence="2 9 11">Excises uracil residues from the DNA which can arise as a result of misincorporation of dUMP residues by DNA polymerase or due to deamination of cytosine.</text>
</comment>
<dbReference type="KEGG" id="run:DR864_25170"/>
<evidence type="ECO:0000256" key="10">
    <source>
        <dbReference type="PROSITE-ProRule" id="PRU10072"/>
    </source>
</evidence>
<sequence>MDIKIEASWKARLQTEFEQPYFADLVAYVRQEYKTQQIYPPGKLMFNAFDKCPFDKTKVVILGQDPYHGRGQANGLCFSVNDGVTIPPSLINIFKEIQNDLGKPFPRSGNLERWAEQGVLLLNATLTVQEGKPGSHQGHGWEQFSDAVIRHLNDDKEGLVFLLWGRYAQDKGRIIDPKKHFVLKSKHPSPMSANSGGWFGNNHFSQANNYLKAKGLQEIEW</sequence>
<dbReference type="InterPro" id="IPR036895">
    <property type="entry name" value="Uracil-DNA_glycosylase-like_sf"/>
</dbReference>
<dbReference type="GO" id="GO:0097510">
    <property type="term" value="P:base-excision repair, AP site formation via deaminated base removal"/>
    <property type="evidence" value="ECO:0007669"/>
    <property type="project" value="TreeGrafter"/>
</dbReference>
<evidence type="ECO:0000313" key="14">
    <source>
        <dbReference type="Proteomes" id="UP000251993"/>
    </source>
</evidence>
<comment type="similarity">
    <text evidence="3 9 11">Belongs to the uracil-DNA glycosylase (UDG) superfamily. UNG family.</text>
</comment>
<dbReference type="SMART" id="SM00986">
    <property type="entry name" value="UDG"/>
    <property type="match status" value="1"/>
</dbReference>
<dbReference type="NCBIfam" id="NF003588">
    <property type="entry name" value="PRK05254.1-1"/>
    <property type="match status" value="1"/>
</dbReference>
<keyword evidence="14" id="KW-1185">Reference proteome</keyword>
<keyword evidence="8 9" id="KW-0234">DNA repair</keyword>
<evidence type="ECO:0000313" key="13">
    <source>
        <dbReference type="EMBL" id="AXE20787.1"/>
    </source>
</evidence>
<organism evidence="13 14">
    <name type="scientific">Runella rosea</name>
    <dbReference type="NCBI Taxonomy" id="2259595"/>
    <lineage>
        <taxon>Bacteria</taxon>
        <taxon>Pseudomonadati</taxon>
        <taxon>Bacteroidota</taxon>
        <taxon>Cytophagia</taxon>
        <taxon>Cytophagales</taxon>
        <taxon>Spirosomataceae</taxon>
        <taxon>Runella</taxon>
    </lineage>
</organism>
<comment type="catalytic activity">
    <reaction evidence="1 9 11">
        <text>Hydrolyzes single-stranded DNA or mismatched double-stranded DNA and polynucleotides, releasing free uracil.</text>
        <dbReference type="EC" id="3.2.2.27"/>
    </reaction>
</comment>
<keyword evidence="6 9" id="KW-0227">DNA damage</keyword>
<dbReference type="Pfam" id="PF03167">
    <property type="entry name" value="UDG"/>
    <property type="match status" value="1"/>
</dbReference>
<evidence type="ECO:0000256" key="5">
    <source>
        <dbReference type="ARBA" id="ARBA00018429"/>
    </source>
</evidence>
<dbReference type="PANTHER" id="PTHR11264">
    <property type="entry name" value="URACIL-DNA GLYCOSYLASE"/>
    <property type="match status" value="1"/>
</dbReference>
<dbReference type="NCBIfam" id="NF003592">
    <property type="entry name" value="PRK05254.1-5"/>
    <property type="match status" value="1"/>
</dbReference>
<evidence type="ECO:0000256" key="8">
    <source>
        <dbReference type="ARBA" id="ARBA00023204"/>
    </source>
</evidence>
<dbReference type="PROSITE" id="PS00130">
    <property type="entry name" value="U_DNA_GLYCOSYLASE"/>
    <property type="match status" value="1"/>
</dbReference>
<dbReference type="EC" id="3.2.2.27" evidence="4 9"/>
<keyword evidence="9" id="KW-0963">Cytoplasm</keyword>
<dbReference type="SUPFAM" id="SSF52141">
    <property type="entry name" value="Uracil-DNA glycosylase-like"/>
    <property type="match status" value="1"/>
</dbReference>
<dbReference type="NCBIfam" id="NF003591">
    <property type="entry name" value="PRK05254.1-4"/>
    <property type="match status" value="1"/>
</dbReference>
<dbReference type="EMBL" id="CP030850">
    <property type="protein sequence ID" value="AXE20787.1"/>
    <property type="molecule type" value="Genomic_DNA"/>
</dbReference>
<dbReference type="Gene3D" id="3.40.470.10">
    <property type="entry name" value="Uracil-DNA glycosylase-like domain"/>
    <property type="match status" value="1"/>
</dbReference>
<dbReference type="SMART" id="SM00987">
    <property type="entry name" value="UreE_C"/>
    <property type="match status" value="1"/>
</dbReference>
<dbReference type="CDD" id="cd10027">
    <property type="entry name" value="UDG-F1-like"/>
    <property type="match status" value="1"/>
</dbReference>
<comment type="subcellular location">
    <subcellularLocation>
        <location evidence="9">Cytoplasm</location>
    </subcellularLocation>
</comment>
<evidence type="ECO:0000256" key="3">
    <source>
        <dbReference type="ARBA" id="ARBA00008184"/>
    </source>
</evidence>
<dbReference type="NCBIfam" id="TIGR00628">
    <property type="entry name" value="ung"/>
    <property type="match status" value="1"/>
</dbReference>
<gene>
    <name evidence="9" type="primary">ung</name>
    <name evidence="13" type="ORF">DR864_25170</name>
</gene>
<feature type="active site" description="Proton acceptor" evidence="9 10">
    <location>
        <position position="65"/>
    </location>
</feature>
<dbReference type="OrthoDB" id="9804372at2"/>
<evidence type="ECO:0000256" key="11">
    <source>
        <dbReference type="RuleBase" id="RU003780"/>
    </source>
</evidence>
<dbReference type="PANTHER" id="PTHR11264:SF0">
    <property type="entry name" value="URACIL-DNA GLYCOSYLASE"/>
    <property type="match status" value="1"/>
</dbReference>
<evidence type="ECO:0000256" key="6">
    <source>
        <dbReference type="ARBA" id="ARBA00022763"/>
    </source>
</evidence>
<dbReference type="GO" id="GO:0005737">
    <property type="term" value="C:cytoplasm"/>
    <property type="evidence" value="ECO:0007669"/>
    <property type="project" value="UniProtKB-SubCell"/>
</dbReference>
<reference evidence="13 14" key="1">
    <citation type="submission" date="2018-07" db="EMBL/GenBank/DDBJ databases">
        <title>Genome sequencing of Runella.</title>
        <authorList>
            <person name="Baek M.-G."/>
            <person name="Yi H."/>
        </authorList>
    </citation>
    <scope>NUCLEOTIDE SEQUENCE [LARGE SCALE GENOMIC DNA]</scope>
    <source>
        <strain evidence="13 14">HYN0085</strain>
    </source>
</reference>